<keyword evidence="3" id="KW-0547">Nucleotide-binding</keyword>
<evidence type="ECO:0000256" key="5">
    <source>
        <dbReference type="ARBA" id="ARBA00024722"/>
    </source>
</evidence>
<dbReference type="Pfam" id="PF00005">
    <property type="entry name" value="ABC_tran"/>
    <property type="match status" value="1"/>
</dbReference>
<dbReference type="InterPro" id="IPR003439">
    <property type="entry name" value="ABC_transporter-like_ATP-bd"/>
</dbReference>
<sequence length="250" mass="28294">MLRFWQVNVELQGQMILENIDFGMRRGEVICVVGPSGSGKTTMLRTIGGLIAPTAGRLLFRGEDVRKPRQDIAIVFQDYGRALLPWRNAARNIELAMEARKLPRKQRPSEIARLLQMMGLGAHGEKYPSQMSGGMQQRLQIARCLAQAPSVMLMDEPFGALDAMTRQTLQDEVLRLVATTGMTVFFVTHDLEEAIYLADRVIALQANPGRIAKVFDVDLPAERNQISTREHPTFLRLRRELFEYVKQAEQ</sequence>
<dbReference type="InterPro" id="IPR017871">
    <property type="entry name" value="ABC_transporter-like_CS"/>
</dbReference>
<gene>
    <name evidence="7" type="ORF">OO17_07070</name>
</gene>
<feature type="domain" description="ABC transporter" evidence="6">
    <location>
        <begin position="2"/>
        <end position="231"/>
    </location>
</feature>
<dbReference type="PATRIC" id="fig|1076.23.peg.600"/>
<dbReference type="GO" id="GO:0016887">
    <property type="term" value="F:ATP hydrolysis activity"/>
    <property type="evidence" value="ECO:0007669"/>
    <property type="project" value="InterPro"/>
</dbReference>
<dbReference type="Gene3D" id="3.40.50.300">
    <property type="entry name" value="P-loop containing nucleotide triphosphate hydrolases"/>
    <property type="match status" value="1"/>
</dbReference>
<dbReference type="SUPFAM" id="SSF52540">
    <property type="entry name" value="P-loop containing nucleoside triphosphate hydrolases"/>
    <property type="match status" value="1"/>
</dbReference>
<dbReference type="PROSITE" id="PS00211">
    <property type="entry name" value="ABC_TRANSPORTER_1"/>
    <property type="match status" value="1"/>
</dbReference>
<protein>
    <submittedName>
        <fullName evidence="7">ABC transporter</fullName>
    </submittedName>
</protein>
<dbReference type="PANTHER" id="PTHR42788">
    <property type="entry name" value="TAURINE IMPORT ATP-BINDING PROTEIN-RELATED"/>
    <property type="match status" value="1"/>
</dbReference>
<comment type="function">
    <text evidence="5">Involved in beta-(1--&gt;2)glucan export. Transmembrane domains (TMD) form a pore in the inner membrane and the ATP-binding domain (NBD) is responsible for energy generation.</text>
</comment>
<dbReference type="SMART" id="SM00382">
    <property type="entry name" value="AAA"/>
    <property type="match status" value="1"/>
</dbReference>
<evidence type="ECO:0000313" key="7">
    <source>
        <dbReference type="EMBL" id="KIZ46160.1"/>
    </source>
</evidence>
<keyword evidence="2" id="KW-0813">Transport</keyword>
<name>A0A0D7F035_RHOPL</name>
<dbReference type="InterPro" id="IPR003593">
    <property type="entry name" value="AAA+_ATPase"/>
</dbReference>
<dbReference type="InterPro" id="IPR050166">
    <property type="entry name" value="ABC_transporter_ATP-bind"/>
</dbReference>
<evidence type="ECO:0000256" key="1">
    <source>
        <dbReference type="ARBA" id="ARBA00005417"/>
    </source>
</evidence>
<dbReference type="EMBL" id="JXXE01000135">
    <property type="protein sequence ID" value="KIZ46160.1"/>
    <property type="molecule type" value="Genomic_DNA"/>
</dbReference>
<accession>A0A0D7F035</accession>
<proteinExistence type="inferred from homology"/>
<evidence type="ECO:0000256" key="4">
    <source>
        <dbReference type="ARBA" id="ARBA00022840"/>
    </source>
</evidence>
<dbReference type="AlphaFoldDB" id="A0A0D7F035"/>
<dbReference type="Proteomes" id="UP000032515">
    <property type="component" value="Unassembled WGS sequence"/>
</dbReference>
<organism evidence="7 8">
    <name type="scientific">Rhodopseudomonas palustris</name>
    <dbReference type="NCBI Taxonomy" id="1076"/>
    <lineage>
        <taxon>Bacteria</taxon>
        <taxon>Pseudomonadati</taxon>
        <taxon>Pseudomonadota</taxon>
        <taxon>Alphaproteobacteria</taxon>
        <taxon>Hyphomicrobiales</taxon>
        <taxon>Nitrobacteraceae</taxon>
        <taxon>Rhodopseudomonas</taxon>
    </lineage>
</organism>
<comment type="caution">
    <text evidence="7">The sequence shown here is derived from an EMBL/GenBank/DDBJ whole genome shotgun (WGS) entry which is preliminary data.</text>
</comment>
<keyword evidence="4" id="KW-0067">ATP-binding</keyword>
<evidence type="ECO:0000256" key="3">
    <source>
        <dbReference type="ARBA" id="ARBA00022741"/>
    </source>
</evidence>
<reference evidence="7 8" key="1">
    <citation type="submission" date="2014-11" db="EMBL/GenBank/DDBJ databases">
        <title>Genomics and ecophysiology of heterotrophic nitrogen fixing bacteria isolated from estuarine surface water.</title>
        <authorList>
            <person name="Bentzon-Tilia M."/>
            <person name="Severin I."/>
            <person name="Hansen L.H."/>
            <person name="Riemann L."/>
        </authorList>
    </citation>
    <scope>NUCLEOTIDE SEQUENCE [LARGE SCALE GENOMIC DNA]</scope>
    <source>
        <strain evidence="7 8">BAL398</strain>
    </source>
</reference>
<dbReference type="CDD" id="cd03293">
    <property type="entry name" value="ABC_NrtD_SsuB_transporters"/>
    <property type="match status" value="1"/>
</dbReference>
<dbReference type="PANTHER" id="PTHR42788:SF13">
    <property type="entry name" value="ALIPHATIC SULFONATES IMPORT ATP-BINDING PROTEIN SSUB"/>
    <property type="match status" value="1"/>
</dbReference>
<comment type="similarity">
    <text evidence="1">Belongs to the ABC transporter superfamily.</text>
</comment>
<evidence type="ECO:0000313" key="8">
    <source>
        <dbReference type="Proteomes" id="UP000032515"/>
    </source>
</evidence>
<dbReference type="GO" id="GO:0005524">
    <property type="term" value="F:ATP binding"/>
    <property type="evidence" value="ECO:0007669"/>
    <property type="project" value="UniProtKB-KW"/>
</dbReference>
<evidence type="ECO:0000259" key="6">
    <source>
        <dbReference type="PROSITE" id="PS50893"/>
    </source>
</evidence>
<evidence type="ECO:0000256" key="2">
    <source>
        <dbReference type="ARBA" id="ARBA00022448"/>
    </source>
</evidence>
<dbReference type="InterPro" id="IPR027417">
    <property type="entry name" value="P-loop_NTPase"/>
</dbReference>
<dbReference type="PROSITE" id="PS50893">
    <property type="entry name" value="ABC_TRANSPORTER_2"/>
    <property type="match status" value="1"/>
</dbReference>